<dbReference type="EMBL" id="JBJQOH010000002">
    <property type="protein sequence ID" value="KAL3697547.1"/>
    <property type="molecule type" value="Genomic_DNA"/>
</dbReference>
<feature type="compositionally biased region" description="Acidic residues" evidence="1">
    <location>
        <begin position="275"/>
        <end position="287"/>
    </location>
</feature>
<dbReference type="Proteomes" id="UP001633002">
    <property type="component" value="Unassembled WGS sequence"/>
</dbReference>
<reference evidence="2 3" key="1">
    <citation type="submission" date="2024-09" db="EMBL/GenBank/DDBJ databases">
        <title>Chromosome-scale assembly of Riccia sorocarpa.</title>
        <authorList>
            <person name="Paukszto L."/>
        </authorList>
    </citation>
    <scope>NUCLEOTIDE SEQUENCE [LARGE SCALE GENOMIC DNA]</scope>
    <source>
        <strain evidence="2">LP-2024</strain>
        <tissue evidence="2">Aerial parts of the thallus</tissue>
    </source>
</reference>
<feature type="compositionally biased region" description="Acidic residues" evidence="1">
    <location>
        <begin position="300"/>
        <end position="309"/>
    </location>
</feature>
<dbReference type="AlphaFoldDB" id="A0ABD3I1E8"/>
<feature type="compositionally biased region" description="Acidic residues" evidence="1">
    <location>
        <begin position="244"/>
        <end position="259"/>
    </location>
</feature>
<organism evidence="2 3">
    <name type="scientific">Riccia sorocarpa</name>
    <dbReference type="NCBI Taxonomy" id="122646"/>
    <lineage>
        <taxon>Eukaryota</taxon>
        <taxon>Viridiplantae</taxon>
        <taxon>Streptophyta</taxon>
        <taxon>Embryophyta</taxon>
        <taxon>Marchantiophyta</taxon>
        <taxon>Marchantiopsida</taxon>
        <taxon>Marchantiidae</taxon>
        <taxon>Marchantiales</taxon>
        <taxon>Ricciaceae</taxon>
        <taxon>Riccia</taxon>
    </lineage>
</organism>
<gene>
    <name evidence="2" type="ORF">R1sor_011623</name>
</gene>
<sequence>MMALDQFNNDYDIDIKVGSYEVEDDQAVDWHVTPHDLLLLAKLTSPQAPTYWNDIIPDKFIPLSLNFARDEDKDRDLDPPTQRYKCHVKEASEAKKERLRRNRDVRVLKGAPQFEFCSGFSGGLVNPRPISASFARWLLFWFSRRDTIVLDFFSGGSFMREALFHGRQVYCIPVSEVEKSFLEDYPVTLTSMVSEEHPLSRYVESWKTSSKAPADFSDAESSPLPLAAGDQAEQPQATEAPEAPQEENEVPEFGSDELDNLVPSGGEPLCFTWGEEGETNEDQEDGDPPPNQTEALVNQDVEEGESDEEGKEKVNQDVEEGESEEEGKEEEEEEEGDGDGNQEEEDEEKGDDEDPPAQEPTGDADDNEEKEVFKSAEQLEEGEVPFEGEVATPPEGERKQYNLLAQELLNLKKVQLDKYNIELSEEPMRDALSSSDTSAGKLLLAE</sequence>
<evidence type="ECO:0000256" key="1">
    <source>
        <dbReference type="SAM" id="MobiDB-lite"/>
    </source>
</evidence>
<proteinExistence type="predicted"/>
<feature type="compositionally biased region" description="Acidic residues" evidence="1">
    <location>
        <begin position="317"/>
        <end position="369"/>
    </location>
</feature>
<keyword evidence="3" id="KW-1185">Reference proteome</keyword>
<name>A0ABD3I1E8_9MARC</name>
<feature type="region of interest" description="Disordered" evidence="1">
    <location>
        <begin position="212"/>
        <end position="396"/>
    </location>
</feature>
<comment type="caution">
    <text evidence="2">The sequence shown here is derived from an EMBL/GenBank/DDBJ whole genome shotgun (WGS) entry which is preliminary data.</text>
</comment>
<evidence type="ECO:0000313" key="3">
    <source>
        <dbReference type="Proteomes" id="UP001633002"/>
    </source>
</evidence>
<evidence type="ECO:0000313" key="2">
    <source>
        <dbReference type="EMBL" id="KAL3697547.1"/>
    </source>
</evidence>
<accession>A0ABD3I1E8</accession>
<feature type="compositionally biased region" description="Low complexity" evidence="1">
    <location>
        <begin position="231"/>
        <end position="243"/>
    </location>
</feature>
<protein>
    <submittedName>
        <fullName evidence="2">Uncharacterized protein</fullName>
    </submittedName>
</protein>